<dbReference type="NCBIfam" id="NF004424">
    <property type="entry name" value="PRK05766.1"/>
    <property type="match status" value="1"/>
</dbReference>
<comment type="caution">
    <text evidence="4">The sequence shown here is derived from an EMBL/GenBank/DDBJ whole genome shotgun (WGS) entry which is preliminary data.</text>
</comment>
<dbReference type="SUPFAM" id="SSF57716">
    <property type="entry name" value="Glucocorticoid receptor-like (DNA-binding domain)"/>
    <property type="match status" value="1"/>
</dbReference>
<evidence type="ECO:0000313" key="4">
    <source>
        <dbReference type="EMBL" id="CAI0386542.1"/>
    </source>
</evidence>
<dbReference type="EMBL" id="CAMGYJ010000002">
    <property type="protein sequence ID" value="CAI0386542.1"/>
    <property type="molecule type" value="Genomic_DNA"/>
</dbReference>
<keyword evidence="2" id="KW-0689">Ribosomal protein</keyword>
<keyword evidence="5" id="KW-1185">Reference proteome</keyword>
<comment type="similarity">
    <text evidence="1">Belongs to the universal ribosomal protein uS14 family.</text>
</comment>
<dbReference type="FunFam" id="4.10.830.10:FF:000002">
    <property type="entry name" value="40S ribosomal protein S29"/>
    <property type="match status" value="1"/>
</dbReference>
<evidence type="ECO:0000256" key="1">
    <source>
        <dbReference type="ARBA" id="ARBA00009083"/>
    </source>
</evidence>
<dbReference type="Pfam" id="PF00253">
    <property type="entry name" value="Ribosomal_S14"/>
    <property type="match status" value="1"/>
</dbReference>
<dbReference type="Proteomes" id="UP001154282">
    <property type="component" value="Unassembled WGS sequence"/>
</dbReference>
<dbReference type="GO" id="GO:0022627">
    <property type="term" value="C:cytosolic small ribosomal subunit"/>
    <property type="evidence" value="ECO:0007669"/>
    <property type="project" value="TreeGrafter"/>
</dbReference>
<evidence type="ECO:0000256" key="3">
    <source>
        <dbReference type="ARBA" id="ARBA00023274"/>
    </source>
</evidence>
<reference evidence="4" key="1">
    <citation type="submission" date="2022-08" db="EMBL/GenBank/DDBJ databases">
        <authorList>
            <person name="Gutierrez-Valencia J."/>
        </authorList>
    </citation>
    <scope>NUCLEOTIDE SEQUENCE</scope>
</reference>
<dbReference type="Gene3D" id="4.10.830.10">
    <property type="entry name" value="30s Ribosomal Protein S14, Chain N"/>
    <property type="match status" value="1"/>
</dbReference>
<sequence length="68" mass="7637">MGHQNVWNSHPKTYGPGSRACRVCGNPHAIIRKYGLMCCRQCFRSNAKEIGFIKSLLAMETFTYLTAA</sequence>
<dbReference type="InterPro" id="IPR039744">
    <property type="entry name" value="RIbosomal_uS14_euk_arc"/>
</dbReference>
<name>A0AAV0HNX4_9ROSI</name>
<dbReference type="PANTHER" id="PTHR12010">
    <property type="entry name" value="40S RIBOSOMAL PROTEIN S29"/>
    <property type="match status" value="1"/>
</dbReference>
<dbReference type="GO" id="GO:0008270">
    <property type="term" value="F:zinc ion binding"/>
    <property type="evidence" value="ECO:0007669"/>
    <property type="project" value="InterPro"/>
</dbReference>
<accession>A0AAV0HNX4</accession>
<evidence type="ECO:0000313" key="5">
    <source>
        <dbReference type="Proteomes" id="UP001154282"/>
    </source>
</evidence>
<keyword evidence="3" id="KW-0687">Ribonucleoprotein</keyword>
<proteinExistence type="inferred from homology"/>
<evidence type="ECO:0008006" key="6">
    <source>
        <dbReference type="Google" id="ProtNLM"/>
    </source>
</evidence>
<dbReference type="GO" id="GO:0002181">
    <property type="term" value="P:cytoplasmic translation"/>
    <property type="evidence" value="ECO:0007669"/>
    <property type="project" value="TreeGrafter"/>
</dbReference>
<dbReference type="PANTHER" id="PTHR12010:SF22">
    <property type="entry name" value="SMALL RIBOSOMAL SUBUNIT PROTEIN US14Z_US14Y_US14X"/>
    <property type="match status" value="1"/>
</dbReference>
<dbReference type="AlphaFoldDB" id="A0AAV0HNX4"/>
<dbReference type="InterPro" id="IPR001209">
    <property type="entry name" value="Ribosomal_uS14"/>
</dbReference>
<gene>
    <name evidence="4" type="ORF">LITE_LOCUS5150</name>
</gene>
<evidence type="ECO:0000256" key="2">
    <source>
        <dbReference type="ARBA" id="ARBA00022980"/>
    </source>
</evidence>
<protein>
    <recommendedName>
        <fullName evidence="6">40S ribosomal protein S29</fullName>
    </recommendedName>
</protein>
<organism evidence="4 5">
    <name type="scientific">Linum tenue</name>
    <dbReference type="NCBI Taxonomy" id="586396"/>
    <lineage>
        <taxon>Eukaryota</taxon>
        <taxon>Viridiplantae</taxon>
        <taxon>Streptophyta</taxon>
        <taxon>Embryophyta</taxon>
        <taxon>Tracheophyta</taxon>
        <taxon>Spermatophyta</taxon>
        <taxon>Magnoliopsida</taxon>
        <taxon>eudicotyledons</taxon>
        <taxon>Gunneridae</taxon>
        <taxon>Pentapetalae</taxon>
        <taxon>rosids</taxon>
        <taxon>fabids</taxon>
        <taxon>Malpighiales</taxon>
        <taxon>Linaceae</taxon>
        <taxon>Linum</taxon>
    </lineage>
</organism>
<dbReference type="InterPro" id="IPR043140">
    <property type="entry name" value="Ribosomal_uS14_sf"/>
</dbReference>
<dbReference type="GO" id="GO:0003735">
    <property type="term" value="F:structural constituent of ribosome"/>
    <property type="evidence" value="ECO:0007669"/>
    <property type="project" value="InterPro"/>
</dbReference>